<sequence>MRPLPTFRDLVSAAESFEFYINAMEVIPPQASFYSTTLRPSYPSHPYSSSGDRSSSGSHAPSSGRKRCGRGGRGRGNRHPIYCQICRGEGHYSTFYHQRYNGVPPSSANIAESFAASCNISSPHNSDWYLDIGASAHMTPSSSTLDVMEPYSGNHKVLVGNGNVLPISHIGSRHLNSAMHLLDILVVPGLQKNLISISKLTRDFPVDAIFTNNSFLL</sequence>
<dbReference type="Pfam" id="PF22936">
    <property type="entry name" value="Pol_BBD"/>
    <property type="match status" value="1"/>
</dbReference>
<feature type="compositionally biased region" description="Basic residues" evidence="1">
    <location>
        <begin position="64"/>
        <end position="74"/>
    </location>
</feature>
<reference evidence="3 4" key="1">
    <citation type="submission" date="2024-08" db="EMBL/GenBank/DDBJ databases">
        <title>Insights into the chromosomal genome structure of Flemingia macrophylla.</title>
        <authorList>
            <person name="Ding Y."/>
            <person name="Zhao Y."/>
            <person name="Bi W."/>
            <person name="Wu M."/>
            <person name="Zhao G."/>
            <person name="Gong Y."/>
            <person name="Li W."/>
            <person name="Zhang P."/>
        </authorList>
    </citation>
    <scope>NUCLEOTIDE SEQUENCE [LARGE SCALE GENOMIC DNA]</scope>
    <source>
        <strain evidence="3">DYQJB</strain>
        <tissue evidence="3">Leaf</tissue>
    </source>
</reference>
<evidence type="ECO:0000256" key="1">
    <source>
        <dbReference type="SAM" id="MobiDB-lite"/>
    </source>
</evidence>
<protein>
    <recommendedName>
        <fullName evidence="2">Retrovirus-related Pol polyprotein from transposon TNT 1-94-like beta-barrel domain-containing protein</fullName>
    </recommendedName>
</protein>
<keyword evidence="4" id="KW-1185">Reference proteome</keyword>
<evidence type="ECO:0000313" key="3">
    <source>
        <dbReference type="EMBL" id="KAL2320571.1"/>
    </source>
</evidence>
<comment type="caution">
    <text evidence="3">The sequence shown here is derived from an EMBL/GenBank/DDBJ whole genome shotgun (WGS) entry which is preliminary data.</text>
</comment>
<dbReference type="InterPro" id="IPR054722">
    <property type="entry name" value="PolX-like_BBD"/>
</dbReference>
<evidence type="ECO:0000313" key="4">
    <source>
        <dbReference type="Proteomes" id="UP001603857"/>
    </source>
</evidence>
<evidence type="ECO:0000259" key="2">
    <source>
        <dbReference type="Pfam" id="PF22936"/>
    </source>
</evidence>
<name>A0ABD1LAT3_9FABA</name>
<dbReference type="AlphaFoldDB" id="A0ABD1LAT3"/>
<organism evidence="3 4">
    <name type="scientific">Flemingia macrophylla</name>
    <dbReference type="NCBI Taxonomy" id="520843"/>
    <lineage>
        <taxon>Eukaryota</taxon>
        <taxon>Viridiplantae</taxon>
        <taxon>Streptophyta</taxon>
        <taxon>Embryophyta</taxon>
        <taxon>Tracheophyta</taxon>
        <taxon>Spermatophyta</taxon>
        <taxon>Magnoliopsida</taxon>
        <taxon>eudicotyledons</taxon>
        <taxon>Gunneridae</taxon>
        <taxon>Pentapetalae</taxon>
        <taxon>rosids</taxon>
        <taxon>fabids</taxon>
        <taxon>Fabales</taxon>
        <taxon>Fabaceae</taxon>
        <taxon>Papilionoideae</taxon>
        <taxon>50 kb inversion clade</taxon>
        <taxon>NPAAA clade</taxon>
        <taxon>indigoferoid/millettioid clade</taxon>
        <taxon>Phaseoleae</taxon>
        <taxon>Flemingia</taxon>
    </lineage>
</organism>
<accession>A0ABD1LAT3</accession>
<proteinExistence type="predicted"/>
<dbReference type="PANTHER" id="PTHR47481">
    <property type="match status" value="1"/>
</dbReference>
<feature type="compositionally biased region" description="Low complexity" evidence="1">
    <location>
        <begin position="44"/>
        <end position="63"/>
    </location>
</feature>
<dbReference type="PANTHER" id="PTHR47481:SF31">
    <property type="entry name" value="OS01G0873500 PROTEIN"/>
    <property type="match status" value="1"/>
</dbReference>
<gene>
    <name evidence="3" type="ORF">Fmac_029540</name>
</gene>
<feature type="domain" description="Retrovirus-related Pol polyprotein from transposon TNT 1-94-like beta-barrel" evidence="2">
    <location>
        <begin position="128"/>
        <end position="201"/>
    </location>
</feature>
<dbReference type="EMBL" id="JBGMDY010000010">
    <property type="protein sequence ID" value="KAL2320571.1"/>
    <property type="molecule type" value="Genomic_DNA"/>
</dbReference>
<dbReference type="Proteomes" id="UP001603857">
    <property type="component" value="Unassembled WGS sequence"/>
</dbReference>
<feature type="region of interest" description="Disordered" evidence="1">
    <location>
        <begin position="44"/>
        <end position="74"/>
    </location>
</feature>